<comment type="caution">
    <text evidence="3">The sequence shown here is derived from an EMBL/GenBank/DDBJ whole genome shotgun (WGS) entry which is preliminary data.</text>
</comment>
<keyword evidence="4" id="KW-1185">Reference proteome</keyword>
<dbReference type="Gene3D" id="3.30.70.270">
    <property type="match status" value="1"/>
</dbReference>
<protein>
    <recommendedName>
        <fullName evidence="1">diguanylate cyclase</fullName>
        <ecNumber evidence="1">2.7.7.65</ecNumber>
    </recommendedName>
</protein>
<dbReference type="EMBL" id="RAWE01000014">
    <property type="protein sequence ID" value="RKH05930.1"/>
    <property type="molecule type" value="Genomic_DNA"/>
</dbReference>
<dbReference type="AlphaFoldDB" id="A0A3A8KD85"/>
<dbReference type="FunFam" id="3.30.70.270:FF:000001">
    <property type="entry name" value="Diguanylate cyclase domain protein"/>
    <property type="match status" value="1"/>
</dbReference>
<name>A0A3A8KD85_9BACT</name>
<dbReference type="SUPFAM" id="SSF55073">
    <property type="entry name" value="Nucleotide cyclase"/>
    <property type="match status" value="1"/>
</dbReference>
<dbReference type="Gene3D" id="3.30.450.40">
    <property type="match status" value="1"/>
</dbReference>
<dbReference type="Pfam" id="PF01590">
    <property type="entry name" value="GAF"/>
    <property type="match status" value="1"/>
</dbReference>
<organism evidence="3 4">
    <name type="scientific">Corallococcus carmarthensis</name>
    <dbReference type="NCBI Taxonomy" id="2316728"/>
    <lineage>
        <taxon>Bacteria</taxon>
        <taxon>Pseudomonadati</taxon>
        <taxon>Myxococcota</taxon>
        <taxon>Myxococcia</taxon>
        <taxon>Myxococcales</taxon>
        <taxon>Cystobacterineae</taxon>
        <taxon>Myxococcaceae</taxon>
        <taxon>Corallococcus</taxon>
    </lineage>
</organism>
<feature type="domain" description="GGDEF" evidence="2">
    <location>
        <begin position="214"/>
        <end position="349"/>
    </location>
</feature>
<dbReference type="InterPro" id="IPR000160">
    <property type="entry name" value="GGDEF_dom"/>
</dbReference>
<gene>
    <name evidence="3" type="ORF">D7X32_06500</name>
</gene>
<evidence type="ECO:0000313" key="3">
    <source>
        <dbReference type="EMBL" id="RKH05930.1"/>
    </source>
</evidence>
<reference evidence="4" key="1">
    <citation type="submission" date="2018-09" db="EMBL/GenBank/DDBJ databases">
        <authorList>
            <person name="Livingstone P.G."/>
            <person name="Whitworth D.E."/>
        </authorList>
    </citation>
    <scope>NUCLEOTIDE SEQUENCE [LARGE SCALE GENOMIC DNA]</scope>
    <source>
        <strain evidence="4">CA043D</strain>
    </source>
</reference>
<dbReference type="Pfam" id="PF00990">
    <property type="entry name" value="GGDEF"/>
    <property type="match status" value="1"/>
</dbReference>
<accession>A0A3A8KD85</accession>
<dbReference type="InterPro" id="IPR029787">
    <property type="entry name" value="Nucleotide_cyclase"/>
</dbReference>
<dbReference type="EC" id="2.7.7.65" evidence="1"/>
<dbReference type="SMART" id="SM00267">
    <property type="entry name" value="GGDEF"/>
    <property type="match status" value="1"/>
</dbReference>
<dbReference type="InterPro" id="IPR029016">
    <property type="entry name" value="GAF-like_dom_sf"/>
</dbReference>
<dbReference type="InterPro" id="IPR043128">
    <property type="entry name" value="Rev_trsase/Diguanyl_cyclase"/>
</dbReference>
<dbReference type="GO" id="GO:0043709">
    <property type="term" value="P:cell adhesion involved in single-species biofilm formation"/>
    <property type="evidence" value="ECO:0007669"/>
    <property type="project" value="TreeGrafter"/>
</dbReference>
<dbReference type="PROSITE" id="PS50887">
    <property type="entry name" value="GGDEF"/>
    <property type="match status" value="1"/>
</dbReference>
<dbReference type="CDD" id="cd01949">
    <property type="entry name" value="GGDEF"/>
    <property type="match status" value="1"/>
</dbReference>
<evidence type="ECO:0000259" key="2">
    <source>
        <dbReference type="PROSITE" id="PS50887"/>
    </source>
</evidence>
<dbReference type="SUPFAM" id="SSF55781">
    <property type="entry name" value="GAF domain-like"/>
    <property type="match status" value="1"/>
</dbReference>
<sequence>MNPADLLSAMKRTVEQLAAYNEMAKALTSTLELREVLTLVMQKVSALLRPRNWSLILQDERTGKLYFEIAVGEGAEALKALQLNPGEGIAGAVFASGVARLVHDVGGDPSFAPRFDEASAFHTRSLLAVPLVARERVLGVIELVNGPTEPGFTHDDLAALSAIADYAAIAIENARNFRRVQELTITDEHTGCFNARHLRAQLEQEVKRSARFRHPLSLVFLDLDHFKSINDRHGHLVGSATLKEVGDLLISLGRHNLDAVFRYGGDEFAVMLIETDTEGAQIIAQRICEAFRGQRFLRGQGLDVALTASVGVASFPDHATTSTDLIRAADFAMYAAKGRGRDGIAVAEAPSAEGTPLEVPYARSGG</sequence>
<dbReference type="OrthoDB" id="9759607at2"/>
<dbReference type="GO" id="GO:0052621">
    <property type="term" value="F:diguanylate cyclase activity"/>
    <property type="evidence" value="ECO:0007669"/>
    <property type="project" value="UniProtKB-EC"/>
</dbReference>
<dbReference type="GO" id="GO:0005886">
    <property type="term" value="C:plasma membrane"/>
    <property type="evidence" value="ECO:0007669"/>
    <property type="project" value="TreeGrafter"/>
</dbReference>
<dbReference type="GO" id="GO:1902201">
    <property type="term" value="P:negative regulation of bacterial-type flagellum-dependent cell motility"/>
    <property type="evidence" value="ECO:0007669"/>
    <property type="project" value="TreeGrafter"/>
</dbReference>
<proteinExistence type="predicted"/>
<dbReference type="PANTHER" id="PTHR45138:SF6">
    <property type="entry name" value="DIGUANYLATE CYCLASE DGCN"/>
    <property type="match status" value="1"/>
</dbReference>
<dbReference type="Proteomes" id="UP000268313">
    <property type="component" value="Unassembled WGS sequence"/>
</dbReference>
<dbReference type="InterPro" id="IPR003018">
    <property type="entry name" value="GAF"/>
</dbReference>
<dbReference type="InterPro" id="IPR050469">
    <property type="entry name" value="Diguanylate_Cyclase"/>
</dbReference>
<evidence type="ECO:0000256" key="1">
    <source>
        <dbReference type="ARBA" id="ARBA00012528"/>
    </source>
</evidence>
<dbReference type="RefSeq" id="WP_120601627.1">
    <property type="nucleotide sequence ID" value="NZ_JABFJX010000026.1"/>
</dbReference>
<dbReference type="NCBIfam" id="TIGR00254">
    <property type="entry name" value="GGDEF"/>
    <property type="match status" value="1"/>
</dbReference>
<dbReference type="SMART" id="SM00065">
    <property type="entry name" value="GAF"/>
    <property type="match status" value="1"/>
</dbReference>
<dbReference type="PANTHER" id="PTHR45138">
    <property type="entry name" value="REGULATORY COMPONENTS OF SENSORY TRANSDUCTION SYSTEM"/>
    <property type="match status" value="1"/>
</dbReference>
<evidence type="ECO:0000313" key="4">
    <source>
        <dbReference type="Proteomes" id="UP000268313"/>
    </source>
</evidence>